<evidence type="ECO:0000256" key="3">
    <source>
        <dbReference type="ARBA" id="ARBA00022840"/>
    </source>
</evidence>
<dbReference type="InterPro" id="IPR051162">
    <property type="entry name" value="T4SS_component"/>
</dbReference>
<protein>
    <submittedName>
        <fullName evidence="5">VirB4 family type IV secretion/conjugal transfer ATPase</fullName>
    </submittedName>
</protein>
<evidence type="ECO:0000313" key="5">
    <source>
        <dbReference type="EMBL" id="MCS0585427.1"/>
    </source>
</evidence>
<evidence type="ECO:0000256" key="2">
    <source>
        <dbReference type="ARBA" id="ARBA00022741"/>
    </source>
</evidence>
<dbReference type="SUPFAM" id="SSF52540">
    <property type="entry name" value="P-loop containing nucleoside triphosphate hydrolases"/>
    <property type="match status" value="1"/>
</dbReference>
<sequence>MPIVDSKGRSRARAAPRELSQAQNIPYDFHLTPSVVQTGNGDYVCVLRLSGAAFECASNADLNSRHDRLNRIMLSVADPRITLWQHIIRREENNYPDGSYPPGFARDFNARYAAKVGGEKLMANELYLTVVFRPNPWWTGGALGRLFSIRTDEAIEAERRDNVAELDAIVDGLVASLRYYEAERLALYERGGVWFSEPAEFFGYLANGEWERVALAPCRLRSLIGTTRPLFGAETIEIRRAGSTAYSAMLGINGYPAETHPIYLDDLLTLPCELVITQSFNFSRKDAALERMRTAGVQMENAGDAAVSQREELPDAADDLASRRTAMGTHHYSVQVKGVTLRDLNQNIDKVRTVLTDAGIVSAREDLACEAAYWAQLPGNHRYRPRLSLINSRNACGFMPLHNFPLGRRSGNHWGDAVTMLVTAAGTPHYLNVHAADPKARNGGNKKDVAHSMFLGPTGSGKTAAAMFLLTMMQKFGLTSVLFSKDRDTEIAVRRLGGKVYRIEPGLPTGWNPFSLDPQEKETMSYLRRLVRRLVSRPMQTQDGIEIDTKPLGVSEEKELDYAVDAVMRLAPENRRLGRVLDYLPKGAESVYERLSKWCHAREAGCKDGTLAWVFDNHADTLASSLGSVQTTAFDVTSFLDDPELRTPINMHLFHLTSRLIDGRRLAVWISEFWKALGDAKFASFCDDMLRTLRKKNGFVALDSNSPGDAINHPISRTLVEQVATLFLFPNPGARRKDYVDGLGLSEREFEIIKTDMPEGSGMFLFKQGHHSIVLKLPLDGMEDDLAVLSARTSNLALMDRLIAQYGEDVDSWYPHFINERSKA</sequence>
<comment type="caution">
    <text evidence="5">The sequence shown here is derived from an EMBL/GenBank/DDBJ whole genome shotgun (WGS) entry which is preliminary data.</text>
</comment>
<evidence type="ECO:0000256" key="1">
    <source>
        <dbReference type="ARBA" id="ARBA00006512"/>
    </source>
</evidence>
<comment type="similarity">
    <text evidence="1">Belongs to the TrbE/VirB4 family.</text>
</comment>
<evidence type="ECO:0000259" key="4">
    <source>
        <dbReference type="Pfam" id="PF03135"/>
    </source>
</evidence>
<dbReference type="PANTHER" id="PTHR30121">
    <property type="entry name" value="UNCHARACTERIZED PROTEIN YJGR-RELATED"/>
    <property type="match status" value="1"/>
</dbReference>
<dbReference type="InterPro" id="IPR004346">
    <property type="entry name" value="CagE_TrbE_VirB"/>
</dbReference>
<dbReference type="EMBL" id="JANUGW010000035">
    <property type="protein sequence ID" value="MCS0585427.1"/>
    <property type="molecule type" value="Genomic_DNA"/>
</dbReference>
<keyword evidence="2" id="KW-0547">Nucleotide-binding</keyword>
<dbReference type="Proteomes" id="UP001204151">
    <property type="component" value="Unassembled WGS sequence"/>
</dbReference>
<organism evidence="5 6">
    <name type="scientific">Massilia pinisoli</name>
    <dbReference type="NCBI Taxonomy" id="1772194"/>
    <lineage>
        <taxon>Bacteria</taxon>
        <taxon>Pseudomonadati</taxon>
        <taxon>Pseudomonadota</taxon>
        <taxon>Betaproteobacteria</taxon>
        <taxon>Burkholderiales</taxon>
        <taxon>Oxalobacteraceae</taxon>
        <taxon>Telluria group</taxon>
        <taxon>Massilia</taxon>
    </lineage>
</organism>
<dbReference type="PANTHER" id="PTHR30121:SF12">
    <property type="entry name" value="TYPE IV SECRETION SYSTEM PROTEIN CAGE"/>
    <property type="match status" value="1"/>
</dbReference>
<name>A0ABT1ZZT2_9BURK</name>
<dbReference type="InterPro" id="IPR018145">
    <property type="entry name" value="CagE_TrbE_VirB_cntrl_dom"/>
</dbReference>
<gene>
    <name evidence="5" type="ORF">NX784_27985</name>
</gene>
<dbReference type="RefSeq" id="WP_258819951.1">
    <property type="nucleotide sequence ID" value="NZ_JANUGW010000035.1"/>
</dbReference>
<dbReference type="InterPro" id="IPR027417">
    <property type="entry name" value="P-loop_NTPase"/>
</dbReference>
<dbReference type="Pfam" id="PF03135">
    <property type="entry name" value="CagE_TrbE_VirB"/>
    <property type="match status" value="1"/>
</dbReference>
<accession>A0ABT1ZZT2</accession>
<feature type="domain" description="CagE TrbE VirB component of type IV transporter system central" evidence="4">
    <location>
        <begin position="184"/>
        <end position="386"/>
    </location>
</feature>
<keyword evidence="6" id="KW-1185">Reference proteome</keyword>
<reference evidence="5 6" key="1">
    <citation type="submission" date="2022-08" db="EMBL/GenBank/DDBJ databases">
        <title>Reclassification of Massilia species as members of the genera Telluria, Duganella, Pseudoduganella, Mokoshia gen. nov. and Zemynaea gen. nov. using orthogonal and non-orthogonal genome-based approaches.</title>
        <authorList>
            <person name="Bowman J.P."/>
        </authorList>
    </citation>
    <scope>NUCLEOTIDE SEQUENCE [LARGE SCALE GENOMIC DNA]</scope>
    <source>
        <strain evidence="5 6">JCM 31316</strain>
    </source>
</reference>
<keyword evidence="3" id="KW-0067">ATP-binding</keyword>
<proteinExistence type="inferred from homology"/>
<dbReference type="Gene3D" id="3.40.50.300">
    <property type="entry name" value="P-loop containing nucleotide triphosphate hydrolases"/>
    <property type="match status" value="1"/>
</dbReference>
<evidence type="ECO:0000313" key="6">
    <source>
        <dbReference type="Proteomes" id="UP001204151"/>
    </source>
</evidence>
<dbReference type="NCBIfam" id="TIGR00929">
    <property type="entry name" value="VirB4_CagE"/>
    <property type="match status" value="1"/>
</dbReference>